<evidence type="ECO:0000313" key="1">
    <source>
        <dbReference type="EMBL" id="MSU06489.1"/>
    </source>
</evidence>
<dbReference type="RefSeq" id="WP_154425463.1">
    <property type="nucleotide sequence ID" value="NZ_VUNN01000012.1"/>
</dbReference>
<proteinExistence type="predicted"/>
<keyword evidence="2" id="KW-1185">Reference proteome</keyword>
<organism evidence="1 2">
    <name type="scientific">Bullifex porci</name>
    <dbReference type="NCBI Taxonomy" id="2606638"/>
    <lineage>
        <taxon>Bacteria</taxon>
        <taxon>Pseudomonadati</taxon>
        <taxon>Spirochaetota</taxon>
        <taxon>Spirochaetia</taxon>
        <taxon>Spirochaetales</taxon>
        <taxon>Spirochaetaceae</taxon>
        <taxon>Bullifex</taxon>
    </lineage>
</organism>
<protein>
    <submittedName>
        <fullName evidence="1">Uncharacterized protein</fullName>
    </submittedName>
</protein>
<name>A0A7X2PCQ1_9SPIO</name>
<dbReference type="Proteomes" id="UP000460549">
    <property type="component" value="Unassembled WGS sequence"/>
</dbReference>
<evidence type="ECO:0000313" key="2">
    <source>
        <dbReference type="Proteomes" id="UP000460549"/>
    </source>
</evidence>
<accession>A0A7X2PCQ1</accession>
<dbReference type="EMBL" id="VUNN01000012">
    <property type="protein sequence ID" value="MSU06489.1"/>
    <property type="molecule type" value="Genomic_DNA"/>
</dbReference>
<gene>
    <name evidence="1" type="ORF">FYJ80_06790</name>
</gene>
<comment type="caution">
    <text evidence="1">The sequence shown here is derived from an EMBL/GenBank/DDBJ whole genome shotgun (WGS) entry which is preliminary data.</text>
</comment>
<dbReference type="AlphaFoldDB" id="A0A7X2PCQ1"/>
<sequence>MLKDELTERMQRSLMIGWFIGEVDGFEDAFTEFSENLWLGLVDVIVVVEKKNFRVKFKSGMEVPVEF</sequence>
<reference evidence="1 2" key="1">
    <citation type="submission" date="2019-08" db="EMBL/GenBank/DDBJ databases">
        <title>In-depth cultivation of the pig gut microbiome towards novel bacterial diversity and tailored functional studies.</title>
        <authorList>
            <person name="Wylensek D."/>
            <person name="Hitch T.C.A."/>
            <person name="Clavel T."/>
        </authorList>
    </citation>
    <scope>NUCLEOTIDE SEQUENCE [LARGE SCALE GENOMIC DNA]</scope>
    <source>
        <strain evidence="1 2">NM-380-WT-3C1</strain>
    </source>
</reference>